<evidence type="ECO:0000259" key="12">
    <source>
        <dbReference type="PROSITE" id="PS50011"/>
    </source>
</evidence>
<evidence type="ECO:0000256" key="10">
    <source>
        <dbReference type="ARBA" id="ARBA00048977"/>
    </source>
</evidence>
<feature type="compositionally biased region" description="Basic and acidic residues" evidence="11">
    <location>
        <begin position="151"/>
        <end position="162"/>
    </location>
</feature>
<dbReference type="PANTHER" id="PTHR11042:SF160">
    <property type="entry name" value="EUKARYOTIC TRANSLATION INITIATION FACTOR 2-ALPHA KINASE 1"/>
    <property type="match status" value="1"/>
</dbReference>
<keyword evidence="2" id="KW-0723">Serine/threonine-protein kinase</keyword>
<keyword evidence="3" id="KW-0808">Transferase</keyword>
<proteinExistence type="inferred from homology"/>
<dbReference type="PANTHER" id="PTHR11042">
    <property type="entry name" value="EUKARYOTIC TRANSLATION INITIATION FACTOR 2-ALPHA KINASE EIF2-ALPHA KINASE -RELATED"/>
    <property type="match status" value="1"/>
</dbReference>
<evidence type="ECO:0000256" key="7">
    <source>
        <dbReference type="ARBA" id="ARBA00023193"/>
    </source>
</evidence>
<dbReference type="Gene3D" id="1.10.510.10">
    <property type="entry name" value="Transferase(Phosphotransferase) domain 1"/>
    <property type="match status" value="1"/>
</dbReference>
<organism evidence="13 14">
    <name type="scientific">Brachionus plicatilis</name>
    <name type="common">Marine rotifer</name>
    <name type="synonym">Brachionus muelleri</name>
    <dbReference type="NCBI Taxonomy" id="10195"/>
    <lineage>
        <taxon>Eukaryota</taxon>
        <taxon>Metazoa</taxon>
        <taxon>Spiralia</taxon>
        <taxon>Gnathifera</taxon>
        <taxon>Rotifera</taxon>
        <taxon>Eurotatoria</taxon>
        <taxon>Monogononta</taxon>
        <taxon>Pseudotrocha</taxon>
        <taxon>Ploima</taxon>
        <taxon>Brachionidae</taxon>
        <taxon>Brachionus</taxon>
    </lineage>
</organism>
<dbReference type="OrthoDB" id="1405469at2759"/>
<evidence type="ECO:0000256" key="5">
    <source>
        <dbReference type="ARBA" id="ARBA00022777"/>
    </source>
</evidence>
<protein>
    <recommendedName>
        <fullName evidence="1">non-specific serine/threonine protein kinase</fullName>
        <ecNumber evidence="1">2.7.11.1</ecNumber>
    </recommendedName>
</protein>
<evidence type="ECO:0000256" key="2">
    <source>
        <dbReference type="ARBA" id="ARBA00022527"/>
    </source>
</evidence>
<evidence type="ECO:0000313" key="13">
    <source>
        <dbReference type="EMBL" id="RNA29188.1"/>
    </source>
</evidence>
<dbReference type="SUPFAM" id="SSF56112">
    <property type="entry name" value="Protein kinase-like (PK-like)"/>
    <property type="match status" value="1"/>
</dbReference>
<dbReference type="InterPro" id="IPR000719">
    <property type="entry name" value="Prot_kinase_dom"/>
</dbReference>
<dbReference type="InterPro" id="IPR011009">
    <property type="entry name" value="Kinase-like_dom_sf"/>
</dbReference>
<dbReference type="GO" id="GO:0005634">
    <property type="term" value="C:nucleus"/>
    <property type="evidence" value="ECO:0007669"/>
    <property type="project" value="TreeGrafter"/>
</dbReference>
<dbReference type="STRING" id="10195.A0A3M7S0N4"/>
<evidence type="ECO:0000256" key="4">
    <source>
        <dbReference type="ARBA" id="ARBA00022741"/>
    </source>
</evidence>
<keyword evidence="14" id="KW-1185">Reference proteome</keyword>
<dbReference type="PROSITE" id="PS50011">
    <property type="entry name" value="PROTEIN_KINASE_DOM"/>
    <property type="match status" value="1"/>
</dbReference>
<dbReference type="Proteomes" id="UP000276133">
    <property type="component" value="Unassembled WGS sequence"/>
</dbReference>
<comment type="caution">
    <text evidence="13">The sequence shown here is derived from an EMBL/GenBank/DDBJ whole genome shotgun (WGS) entry which is preliminary data.</text>
</comment>
<keyword evidence="4" id="KW-0547">Nucleotide-binding</keyword>
<feature type="domain" description="Protein kinase" evidence="12">
    <location>
        <begin position="28"/>
        <end position="272"/>
    </location>
</feature>
<dbReference type="Pfam" id="PF00069">
    <property type="entry name" value="Pkinase"/>
    <property type="match status" value="2"/>
</dbReference>
<keyword evidence="13" id="KW-0396">Initiation factor</keyword>
<dbReference type="SMART" id="SM00220">
    <property type="entry name" value="S_TKc"/>
    <property type="match status" value="1"/>
</dbReference>
<dbReference type="PROSITE" id="PS00108">
    <property type="entry name" value="PROTEIN_KINASE_ST"/>
    <property type="match status" value="1"/>
</dbReference>
<keyword evidence="5 13" id="KW-0418">Kinase</keyword>
<feature type="region of interest" description="Disordered" evidence="11">
    <location>
        <begin position="124"/>
        <end position="162"/>
    </location>
</feature>
<keyword evidence="7" id="KW-0652">Protein synthesis inhibitor</keyword>
<evidence type="ECO:0000256" key="8">
    <source>
        <dbReference type="ARBA" id="ARBA00037982"/>
    </source>
</evidence>
<evidence type="ECO:0000256" key="1">
    <source>
        <dbReference type="ARBA" id="ARBA00012513"/>
    </source>
</evidence>
<dbReference type="GO" id="GO:0005524">
    <property type="term" value="F:ATP binding"/>
    <property type="evidence" value="ECO:0007669"/>
    <property type="project" value="UniProtKB-KW"/>
</dbReference>
<reference evidence="13 14" key="1">
    <citation type="journal article" date="2018" name="Sci. Rep.">
        <title>Genomic signatures of local adaptation to the degree of environmental predictability in rotifers.</title>
        <authorList>
            <person name="Franch-Gras L."/>
            <person name="Hahn C."/>
            <person name="Garcia-Roger E.M."/>
            <person name="Carmona M.J."/>
            <person name="Serra M."/>
            <person name="Gomez A."/>
        </authorList>
    </citation>
    <scope>NUCLEOTIDE SEQUENCE [LARGE SCALE GENOMIC DNA]</scope>
    <source>
        <strain evidence="13">HYR1</strain>
    </source>
</reference>
<comment type="similarity">
    <text evidence="8">Belongs to the protein kinase superfamily. Ser/Thr protein kinase family. GCN2 subfamily.</text>
</comment>
<accession>A0A3M7S0N4</accession>
<dbReference type="GO" id="GO:0004694">
    <property type="term" value="F:eukaryotic translation initiation factor 2alpha kinase activity"/>
    <property type="evidence" value="ECO:0007669"/>
    <property type="project" value="TreeGrafter"/>
</dbReference>
<keyword evidence="6" id="KW-0067">ATP-binding</keyword>
<evidence type="ECO:0000313" key="14">
    <source>
        <dbReference type="Proteomes" id="UP000276133"/>
    </source>
</evidence>
<dbReference type="AlphaFoldDB" id="A0A3M7S0N4"/>
<feature type="compositionally biased region" description="Polar residues" evidence="11">
    <location>
        <begin position="124"/>
        <end position="133"/>
    </location>
</feature>
<dbReference type="InterPro" id="IPR008271">
    <property type="entry name" value="Ser/Thr_kinase_AS"/>
</dbReference>
<comment type="catalytic activity">
    <reaction evidence="9">
        <text>L-threonyl-[protein] + ATP = O-phospho-L-threonyl-[protein] + ADP + H(+)</text>
        <dbReference type="Rhea" id="RHEA:46608"/>
        <dbReference type="Rhea" id="RHEA-COMP:11060"/>
        <dbReference type="Rhea" id="RHEA-COMP:11605"/>
        <dbReference type="ChEBI" id="CHEBI:15378"/>
        <dbReference type="ChEBI" id="CHEBI:30013"/>
        <dbReference type="ChEBI" id="CHEBI:30616"/>
        <dbReference type="ChEBI" id="CHEBI:61977"/>
        <dbReference type="ChEBI" id="CHEBI:456216"/>
        <dbReference type="EC" id="2.7.11.1"/>
    </reaction>
    <physiologicalReaction direction="left-to-right" evidence="9">
        <dbReference type="Rhea" id="RHEA:46609"/>
    </physiologicalReaction>
</comment>
<evidence type="ECO:0000256" key="6">
    <source>
        <dbReference type="ARBA" id="ARBA00022840"/>
    </source>
</evidence>
<dbReference type="EMBL" id="REGN01002265">
    <property type="protein sequence ID" value="RNA29188.1"/>
    <property type="molecule type" value="Genomic_DNA"/>
</dbReference>
<gene>
    <name evidence="13" type="ORF">BpHYR1_053411</name>
</gene>
<dbReference type="GO" id="GO:0017148">
    <property type="term" value="P:negative regulation of translation"/>
    <property type="evidence" value="ECO:0007669"/>
    <property type="project" value="UniProtKB-KW"/>
</dbReference>
<dbReference type="Gene3D" id="3.30.200.20">
    <property type="entry name" value="Phosphorylase Kinase, domain 1"/>
    <property type="match status" value="1"/>
</dbReference>
<evidence type="ECO:0000256" key="3">
    <source>
        <dbReference type="ARBA" id="ARBA00022679"/>
    </source>
</evidence>
<name>A0A3M7S0N4_BRAPC</name>
<evidence type="ECO:0000256" key="11">
    <source>
        <dbReference type="SAM" id="MobiDB-lite"/>
    </source>
</evidence>
<keyword evidence="13" id="KW-0648">Protein biosynthesis</keyword>
<sequence length="272" mass="32219">MSFLKQENLSNKYSYQYFYNLSRYKTDFEEIEKLASGGFGSVYKAKNIIDQKMYAIKKIHFKNTDQSFCQRVIRETELLATLDHENIVNYNSSWIELDYASKLNQNNRKESIDYLNESKSWSNVKFEPNSQSNKSKDTDQFYNDSNNKHLSSSEDDFKNENEHPQEFNMQNSIVLYIQMKLCDFTLKEWIQSRNESIFSKDLVINSDGVEYLHSRDIIHRDLKPGNIFMIKDTFQIKIGDFGLACLNILHAKNDTMKIQIHFQDGTFYYSYQ</sequence>
<evidence type="ECO:0000256" key="9">
    <source>
        <dbReference type="ARBA" id="ARBA00048659"/>
    </source>
</evidence>
<comment type="catalytic activity">
    <reaction evidence="10">
        <text>L-seryl-[protein] + ATP = O-phospho-L-seryl-[protein] + ADP + H(+)</text>
        <dbReference type="Rhea" id="RHEA:17989"/>
        <dbReference type="Rhea" id="RHEA-COMP:9863"/>
        <dbReference type="Rhea" id="RHEA-COMP:11604"/>
        <dbReference type="ChEBI" id="CHEBI:15378"/>
        <dbReference type="ChEBI" id="CHEBI:29999"/>
        <dbReference type="ChEBI" id="CHEBI:30616"/>
        <dbReference type="ChEBI" id="CHEBI:83421"/>
        <dbReference type="ChEBI" id="CHEBI:456216"/>
        <dbReference type="EC" id="2.7.11.1"/>
    </reaction>
    <physiologicalReaction direction="left-to-right" evidence="10">
        <dbReference type="Rhea" id="RHEA:17990"/>
    </physiologicalReaction>
</comment>
<feature type="compositionally biased region" description="Polar residues" evidence="11">
    <location>
        <begin position="140"/>
        <end position="150"/>
    </location>
</feature>
<dbReference type="GO" id="GO:0005737">
    <property type="term" value="C:cytoplasm"/>
    <property type="evidence" value="ECO:0007669"/>
    <property type="project" value="TreeGrafter"/>
</dbReference>
<dbReference type="InterPro" id="IPR050339">
    <property type="entry name" value="CC_SR_Kinase"/>
</dbReference>
<dbReference type="GO" id="GO:0003743">
    <property type="term" value="F:translation initiation factor activity"/>
    <property type="evidence" value="ECO:0007669"/>
    <property type="project" value="UniProtKB-KW"/>
</dbReference>
<dbReference type="EC" id="2.7.11.1" evidence="1"/>